<organism evidence="1 2">
    <name type="scientific">Butyricicoccus intestinisimiae</name>
    <dbReference type="NCBI Taxonomy" id="2841509"/>
    <lineage>
        <taxon>Bacteria</taxon>
        <taxon>Bacillati</taxon>
        <taxon>Bacillota</taxon>
        <taxon>Clostridia</taxon>
        <taxon>Eubacteriales</taxon>
        <taxon>Butyricicoccaceae</taxon>
        <taxon>Butyricicoccus</taxon>
    </lineage>
</organism>
<proteinExistence type="predicted"/>
<dbReference type="RefSeq" id="WP_216469027.1">
    <property type="nucleotide sequence ID" value="NZ_JAHLQI010000001.1"/>
</dbReference>
<sequence length="172" mass="19004">MLKILGALLVIGSFTGIGMTQRQQFRRRVIALGDMLSALDMISAELSFHLTSIPDIVAKLAADTRSSICGLFQPMQQLMRQDDNLSMTFKWMKSMREYGASVGLTQDDVVILCDLAEFIGKYDVQAQLNSIAYAKARLTKQLDIASMEMKSKGNVYRTCCVAAGILLVLVLI</sequence>
<accession>A0ABS6EPL7</accession>
<dbReference type="EMBL" id="JAHLQI010000001">
    <property type="protein sequence ID" value="MBU5489433.1"/>
    <property type="molecule type" value="Genomic_DNA"/>
</dbReference>
<comment type="caution">
    <text evidence="1">The sequence shown here is derived from an EMBL/GenBank/DDBJ whole genome shotgun (WGS) entry which is preliminary data.</text>
</comment>
<dbReference type="Pfam" id="PF09548">
    <property type="entry name" value="Spore_III_AB"/>
    <property type="match status" value="1"/>
</dbReference>
<evidence type="ECO:0000313" key="1">
    <source>
        <dbReference type="EMBL" id="MBU5489433.1"/>
    </source>
</evidence>
<name>A0ABS6EPL7_9FIRM</name>
<dbReference type="Proteomes" id="UP000783588">
    <property type="component" value="Unassembled WGS sequence"/>
</dbReference>
<dbReference type="InterPro" id="IPR014198">
    <property type="entry name" value="Spore_III_AB"/>
</dbReference>
<protein>
    <submittedName>
        <fullName evidence="1">Stage III sporulation protein AB</fullName>
    </submittedName>
</protein>
<dbReference type="PIRSF" id="PIRSF021435">
    <property type="entry name" value="SpoIIIAB"/>
    <property type="match status" value="1"/>
</dbReference>
<evidence type="ECO:0000313" key="2">
    <source>
        <dbReference type="Proteomes" id="UP000783588"/>
    </source>
</evidence>
<keyword evidence="2" id="KW-1185">Reference proteome</keyword>
<reference evidence="1 2" key="1">
    <citation type="submission" date="2021-06" db="EMBL/GenBank/DDBJ databases">
        <authorList>
            <person name="Sun Q."/>
            <person name="Li D."/>
        </authorList>
    </citation>
    <scope>NUCLEOTIDE SEQUENCE [LARGE SCALE GENOMIC DNA]</scope>
    <source>
        <strain evidence="1 2">MSJd-7</strain>
    </source>
</reference>
<gene>
    <name evidence="1" type="ORF">KQI75_02120</name>
</gene>